<dbReference type="SUPFAM" id="SSF50249">
    <property type="entry name" value="Nucleic acid-binding proteins"/>
    <property type="match status" value="1"/>
</dbReference>
<dbReference type="AlphaFoldDB" id="A0A3P7I253"/>
<feature type="region of interest" description="Disordered" evidence="8">
    <location>
        <begin position="46"/>
        <end position="74"/>
    </location>
</feature>
<keyword evidence="5" id="KW-0779">Telomere</keyword>
<dbReference type="Gene3D" id="2.40.50.140">
    <property type="entry name" value="Nucleic acid-binding proteins"/>
    <property type="match status" value="1"/>
</dbReference>
<dbReference type="InterPro" id="IPR032042">
    <property type="entry name" value="POT1PC"/>
</dbReference>
<feature type="domain" description="Protection of telomeres protein 1 ssDNA-binding" evidence="9">
    <location>
        <begin position="113"/>
        <end position="251"/>
    </location>
</feature>
<protein>
    <recommendedName>
        <fullName evidence="9">Protection of telomeres protein 1 ssDNA-binding domain-containing protein</fullName>
    </recommendedName>
</protein>
<name>A0A3P7I253_STRVU</name>
<reference evidence="10 11" key="1">
    <citation type="submission" date="2018-11" db="EMBL/GenBank/DDBJ databases">
        <authorList>
            <consortium name="Pathogen Informatics"/>
        </authorList>
    </citation>
    <scope>NUCLEOTIDE SEQUENCE [LARGE SCALE GENOMIC DNA]</scope>
</reference>
<proteinExistence type="inferred from homology"/>
<sequence>MDIGSCGCHAVAWNGESDIPHLTTSKTYTLTESDLSRLADLRKLIRNDAEKEGTESHEPAQEAEAAKESPVRRVTQVEPVVVEESGSNSVPKKKRHSSEDIANAMDIPKLGSKFFNWYAQVLGVYKGKGEPFTVFVRAWDGTRPRFPAYRNMFHADKDSIDTVYCDISPQLYFVIDSCTVDICLYGDWARKASSFQVRDIIYLCNIRNYTSQTNGISAITMHEGGLQFGRALEVLDESNPKHFEISKQCADTLSRYLGASTFSQNSSSVVNMTPILPENVMAQSTPMFSKNSEAVDENSSAGTSKQPHGSCIDKDYSSDSSTDYAICEVCSVIAFIQLFIKDEY</sequence>
<dbReference type="Proteomes" id="UP000270094">
    <property type="component" value="Unassembled WGS sequence"/>
</dbReference>
<keyword evidence="7" id="KW-0539">Nucleus</keyword>
<evidence type="ECO:0000256" key="4">
    <source>
        <dbReference type="ARBA" id="ARBA00022454"/>
    </source>
</evidence>
<dbReference type="EMBL" id="UYYB01005759">
    <property type="protein sequence ID" value="VDM67531.1"/>
    <property type="molecule type" value="Genomic_DNA"/>
</dbReference>
<dbReference type="GO" id="GO:0000781">
    <property type="term" value="C:chromosome, telomeric region"/>
    <property type="evidence" value="ECO:0007669"/>
    <property type="project" value="UniProtKB-SubCell"/>
</dbReference>
<evidence type="ECO:0000256" key="2">
    <source>
        <dbReference type="ARBA" id="ARBA00004574"/>
    </source>
</evidence>
<feature type="compositionally biased region" description="Basic and acidic residues" evidence="8">
    <location>
        <begin position="46"/>
        <end position="71"/>
    </location>
</feature>
<evidence type="ECO:0000256" key="8">
    <source>
        <dbReference type="SAM" id="MobiDB-lite"/>
    </source>
</evidence>
<evidence type="ECO:0000256" key="1">
    <source>
        <dbReference type="ARBA" id="ARBA00004123"/>
    </source>
</evidence>
<keyword evidence="4" id="KW-0158">Chromosome</keyword>
<feature type="compositionally biased region" description="Polar residues" evidence="8">
    <location>
        <begin position="291"/>
        <end position="307"/>
    </location>
</feature>
<evidence type="ECO:0000313" key="10">
    <source>
        <dbReference type="EMBL" id="VDM67531.1"/>
    </source>
</evidence>
<evidence type="ECO:0000256" key="3">
    <source>
        <dbReference type="ARBA" id="ARBA00008442"/>
    </source>
</evidence>
<organism evidence="10 11">
    <name type="scientific">Strongylus vulgaris</name>
    <name type="common">Blood worm</name>
    <dbReference type="NCBI Taxonomy" id="40348"/>
    <lineage>
        <taxon>Eukaryota</taxon>
        <taxon>Metazoa</taxon>
        <taxon>Ecdysozoa</taxon>
        <taxon>Nematoda</taxon>
        <taxon>Chromadorea</taxon>
        <taxon>Rhabditida</taxon>
        <taxon>Rhabditina</taxon>
        <taxon>Rhabditomorpha</taxon>
        <taxon>Strongyloidea</taxon>
        <taxon>Strongylidae</taxon>
        <taxon>Strongylus</taxon>
    </lineage>
</organism>
<feature type="region of interest" description="Disordered" evidence="8">
    <location>
        <begin position="291"/>
        <end position="312"/>
    </location>
</feature>
<comment type="similarity">
    <text evidence="3">Belongs to the telombin family.</text>
</comment>
<dbReference type="Pfam" id="PF16686">
    <property type="entry name" value="POT1PC"/>
    <property type="match status" value="1"/>
</dbReference>
<dbReference type="GO" id="GO:0005634">
    <property type="term" value="C:nucleus"/>
    <property type="evidence" value="ECO:0007669"/>
    <property type="project" value="UniProtKB-SubCell"/>
</dbReference>
<accession>A0A3P7I253</accession>
<gene>
    <name evidence="10" type="ORF">SVUK_LOCUS2529</name>
</gene>
<dbReference type="GO" id="GO:0043047">
    <property type="term" value="F:single-stranded telomeric DNA binding"/>
    <property type="evidence" value="ECO:0007669"/>
    <property type="project" value="InterPro"/>
</dbReference>
<keyword evidence="6" id="KW-0238">DNA-binding</keyword>
<evidence type="ECO:0000259" key="9">
    <source>
        <dbReference type="Pfam" id="PF16686"/>
    </source>
</evidence>
<comment type="subcellular location">
    <subcellularLocation>
        <location evidence="2">Chromosome</location>
        <location evidence="2">Telomere</location>
    </subcellularLocation>
    <subcellularLocation>
        <location evidence="1">Nucleus</location>
    </subcellularLocation>
</comment>
<dbReference type="OrthoDB" id="5876805at2759"/>
<evidence type="ECO:0000256" key="5">
    <source>
        <dbReference type="ARBA" id="ARBA00022895"/>
    </source>
</evidence>
<evidence type="ECO:0000313" key="11">
    <source>
        <dbReference type="Proteomes" id="UP000270094"/>
    </source>
</evidence>
<dbReference type="InterPro" id="IPR012340">
    <property type="entry name" value="NA-bd_OB-fold"/>
</dbReference>
<evidence type="ECO:0000256" key="7">
    <source>
        <dbReference type="ARBA" id="ARBA00023242"/>
    </source>
</evidence>
<evidence type="ECO:0000256" key="6">
    <source>
        <dbReference type="ARBA" id="ARBA00023125"/>
    </source>
</evidence>
<keyword evidence="11" id="KW-1185">Reference proteome</keyword>